<keyword evidence="1" id="KW-0472">Membrane</keyword>
<keyword evidence="1" id="KW-0812">Transmembrane</keyword>
<sequence length="101" mass="10800">MLILYPATLLNSLISSSSFGVESLGFSMYSIMSSAYSDSFLSSLPIWMPFISFVCLIAVARTSKAMLKSSGESGHPCLIPDLSEKAFSFSPLSIIFAVGLS</sequence>
<dbReference type="AlphaFoldDB" id="A0A8D0MKP5"/>
<dbReference type="Ensembl" id="ENSSSCT00045011472.1">
    <property type="protein sequence ID" value="ENSSSCP00045007815.1"/>
    <property type="gene ID" value="ENSSSCG00045006901.1"/>
</dbReference>
<dbReference type="Ensembl" id="ENSSSCT00015010331.1">
    <property type="protein sequence ID" value="ENSSSCP00015004087.1"/>
    <property type="gene ID" value="ENSSSCG00015007850.1"/>
</dbReference>
<dbReference type="Proteomes" id="UP000694726">
    <property type="component" value="Unplaced"/>
</dbReference>
<protein>
    <submittedName>
        <fullName evidence="2">Uncharacterized protein</fullName>
    </submittedName>
</protein>
<reference evidence="2" key="1">
    <citation type="submission" date="2025-05" db="UniProtKB">
        <authorList>
            <consortium name="Ensembl"/>
        </authorList>
    </citation>
    <scope>IDENTIFICATION</scope>
</reference>
<proteinExistence type="predicted"/>
<evidence type="ECO:0000313" key="2">
    <source>
        <dbReference type="Ensembl" id="ENSSSCP00015004087.1"/>
    </source>
</evidence>
<name>A0A8D0MKP5_PIG</name>
<dbReference type="Proteomes" id="UP000694728">
    <property type="component" value="Unplaced"/>
</dbReference>
<accession>A0A8D0MKP5</accession>
<evidence type="ECO:0000256" key="1">
    <source>
        <dbReference type="SAM" id="Phobius"/>
    </source>
</evidence>
<organism evidence="2 3">
    <name type="scientific">Sus scrofa</name>
    <name type="common">Pig</name>
    <dbReference type="NCBI Taxonomy" id="9823"/>
    <lineage>
        <taxon>Eukaryota</taxon>
        <taxon>Metazoa</taxon>
        <taxon>Chordata</taxon>
        <taxon>Craniata</taxon>
        <taxon>Vertebrata</taxon>
        <taxon>Euteleostomi</taxon>
        <taxon>Mammalia</taxon>
        <taxon>Eutheria</taxon>
        <taxon>Laurasiatheria</taxon>
        <taxon>Artiodactyla</taxon>
        <taxon>Suina</taxon>
        <taxon>Suidae</taxon>
        <taxon>Sus</taxon>
    </lineage>
</organism>
<evidence type="ECO:0000313" key="3">
    <source>
        <dbReference type="Proteomes" id="UP000694726"/>
    </source>
</evidence>
<feature type="transmembrane region" description="Helical" evidence="1">
    <location>
        <begin position="44"/>
        <end position="60"/>
    </location>
</feature>
<keyword evidence="1" id="KW-1133">Transmembrane helix</keyword>